<dbReference type="InterPro" id="IPR017853">
    <property type="entry name" value="GH"/>
</dbReference>
<proteinExistence type="inferred from homology"/>
<dbReference type="InterPro" id="IPR045857">
    <property type="entry name" value="O16G_dom_2"/>
</dbReference>
<comment type="similarity">
    <text evidence="1">Belongs to the glycosyl hydrolase 13 family.</text>
</comment>
<dbReference type="PANTHER" id="PTHR10357">
    <property type="entry name" value="ALPHA-AMYLASE FAMILY MEMBER"/>
    <property type="match status" value="1"/>
</dbReference>
<dbReference type="AlphaFoldDB" id="A0A8G2HQZ0"/>
<evidence type="ECO:0000256" key="3">
    <source>
        <dbReference type="ARBA" id="ARBA00023295"/>
    </source>
</evidence>
<feature type="domain" description="Glycosyl hydrolase family 13 catalytic" evidence="4">
    <location>
        <begin position="46"/>
        <end position="474"/>
    </location>
</feature>
<comment type="caution">
    <text evidence="5">The sequence shown here is derived from an EMBL/GenBank/DDBJ whole genome shotgun (WGS) entry which is preliminary data.</text>
</comment>
<dbReference type="Proteomes" id="UP000255284">
    <property type="component" value="Unassembled WGS sequence"/>
</dbReference>
<reference evidence="5 6" key="1">
    <citation type="submission" date="2018-06" db="EMBL/GenBank/DDBJ databases">
        <authorList>
            <consortium name="Pathogen Informatics"/>
            <person name="Doyle S."/>
        </authorList>
    </citation>
    <scope>NUCLEOTIDE SEQUENCE [LARGE SCALE GENOMIC DNA]</scope>
    <source>
        <strain evidence="5 6">NCTC11819</strain>
    </source>
</reference>
<dbReference type="InterPro" id="IPR006047">
    <property type="entry name" value="GH13_cat_dom"/>
</dbReference>
<dbReference type="InterPro" id="IPR013780">
    <property type="entry name" value="Glyco_hydro_b"/>
</dbReference>
<keyword evidence="2 5" id="KW-0378">Hydrolase</keyword>
<dbReference type="GO" id="GO:0009313">
    <property type="term" value="P:oligosaccharide catabolic process"/>
    <property type="evidence" value="ECO:0007669"/>
    <property type="project" value="TreeGrafter"/>
</dbReference>
<organism evidence="5 6">
    <name type="scientific">Mobiluncus mulieris</name>
    <dbReference type="NCBI Taxonomy" id="2052"/>
    <lineage>
        <taxon>Bacteria</taxon>
        <taxon>Bacillati</taxon>
        <taxon>Actinomycetota</taxon>
        <taxon>Actinomycetes</taxon>
        <taxon>Actinomycetales</taxon>
        <taxon>Actinomycetaceae</taxon>
        <taxon>Mobiluncus</taxon>
    </lineage>
</organism>
<dbReference type="Pfam" id="PF00128">
    <property type="entry name" value="Alpha-amylase"/>
    <property type="match status" value="1"/>
</dbReference>
<sequence>MNFNVYDICFMKGFTMTDSHRNYLANGLQANGISDNPWWINAVVYQIYPRSFQDSNGDGVGDIKGIISKLDYIANLGADVIWLNPVYKSPQDDNGYDISDYQDIDPLFGTLDDLDELIYQSHRRGIRIIMDLVVNHTSDEHSWFQASRNPQDPRADWYWWRPARSGYVPGEPGAEPNKWGSYFGGSAWTYDTLRKEYFLHQYSAKQPDLNWNNPEVRRAIYSMMNWWMDRGINGFRMDVITQISKITDESGHLPGEEGSAIPDLPAGDDGYSSPFPFCSDGPRLDEFLHEMRCEVFANRDGYLVVGEAPGISASRNQFITDPKHNELDMLFLFDHVEVDCSNGTKWNPKPLYLPDLKKCMTKQQEAVSCRGWTSLYFNNHDQPRIVSRWGDDKSVDSVAKSAKALALLLHMHRGTPYIFQGEELGMTNAHFNSLSQYRDLEALNMYHQRVEQAGIQSPQSMLEALGRRARDNSRTPMQWDASPYAGFTWRGATEPWISVNSNYLEINASSQINDDDSVYNFYRRLIHLRHAQPIVATGDWNLLDASDLNVYSFTRSLNNEKLLVIVNLSKETSLVPKETITLLRNAWLSKKSTCSNLDCLDMANSMPLLSSKILISTYNKSHAVHSLVRECLSPWEGIAIML</sequence>
<evidence type="ECO:0000256" key="2">
    <source>
        <dbReference type="ARBA" id="ARBA00022801"/>
    </source>
</evidence>
<gene>
    <name evidence="5" type="primary">malL_1</name>
    <name evidence="5" type="ORF">NCTC11819_00259</name>
</gene>
<accession>A0A8G2HQZ0</accession>
<keyword evidence="3 5" id="KW-0326">Glycosidase</keyword>
<evidence type="ECO:0000259" key="4">
    <source>
        <dbReference type="SMART" id="SM00642"/>
    </source>
</evidence>
<dbReference type="GO" id="GO:0004574">
    <property type="term" value="F:oligo-1,6-glucosidase activity"/>
    <property type="evidence" value="ECO:0007669"/>
    <property type="project" value="UniProtKB-EC"/>
</dbReference>
<dbReference type="Gene3D" id="2.60.40.1180">
    <property type="entry name" value="Golgi alpha-mannosidase II"/>
    <property type="match status" value="1"/>
</dbReference>
<dbReference type="NCBIfam" id="NF008183">
    <property type="entry name" value="PRK10933.1"/>
    <property type="match status" value="1"/>
</dbReference>
<dbReference type="RefSeq" id="WP_279058474.1">
    <property type="nucleotide sequence ID" value="NZ_CAMXYF010000009.1"/>
</dbReference>
<dbReference type="SUPFAM" id="SSF51445">
    <property type="entry name" value="(Trans)glycosidases"/>
    <property type="match status" value="1"/>
</dbReference>
<dbReference type="Gene3D" id="3.20.20.80">
    <property type="entry name" value="Glycosidases"/>
    <property type="match status" value="1"/>
</dbReference>
<protein>
    <submittedName>
        <fullName evidence="5">Oligo-1,6-glucosidase</fullName>
        <ecNumber evidence="5">3.2.1.10</ecNumber>
    </submittedName>
</protein>
<dbReference type="EC" id="3.2.1.10" evidence="5"/>
<dbReference type="EMBL" id="UGGQ01000006">
    <property type="protein sequence ID" value="STO15717.1"/>
    <property type="molecule type" value="Genomic_DNA"/>
</dbReference>
<name>A0A8G2HQZ0_9ACTO</name>
<dbReference type="PANTHER" id="PTHR10357:SF179">
    <property type="entry name" value="NEUTRAL AND BASIC AMINO ACID TRANSPORT PROTEIN RBAT"/>
    <property type="match status" value="1"/>
</dbReference>
<dbReference type="GO" id="GO:0004556">
    <property type="term" value="F:alpha-amylase activity"/>
    <property type="evidence" value="ECO:0007669"/>
    <property type="project" value="TreeGrafter"/>
</dbReference>
<dbReference type="SUPFAM" id="SSF51011">
    <property type="entry name" value="Glycosyl hydrolase domain"/>
    <property type="match status" value="1"/>
</dbReference>
<dbReference type="Gene3D" id="3.90.400.10">
    <property type="entry name" value="Oligo-1,6-glucosidase, Domain 2"/>
    <property type="match status" value="1"/>
</dbReference>
<dbReference type="CDD" id="cd11333">
    <property type="entry name" value="AmyAc_SI_OligoGlu_DGase"/>
    <property type="match status" value="1"/>
</dbReference>
<evidence type="ECO:0000256" key="1">
    <source>
        <dbReference type="ARBA" id="ARBA00008061"/>
    </source>
</evidence>
<evidence type="ECO:0000313" key="6">
    <source>
        <dbReference type="Proteomes" id="UP000255284"/>
    </source>
</evidence>
<dbReference type="SMART" id="SM00642">
    <property type="entry name" value="Aamy"/>
    <property type="match status" value="1"/>
</dbReference>
<evidence type="ECO:0000313" key="5">
    <source>
        <dbReference type="EMBL" id="STO15717.1"/>
    </source>
</evidence>
<dbReference type="FunFam" id="3.20.20.80:FF:000064">
    <property type="entry name" value="Oligo-1,6-glucosidase"/>
    <property type="match status" value="2"/>
</dbReference>